<dbReference type="Proteomes" id="UP001144978">
    <property type="component" value="Unassembled WGS sequence"/>
</dbReference>
<dbReference type="EMBL" id="JANSHE010000048">
    <property type="protein sequence ID" value="KAJ3018256.1"/>
    <property type="molecule type" value="Genomic_DNA"/>
</dbReference>
<organism evidence="1 2">
    <name type="scientific">Trametes sanguinea</name>
    <dbReference type="NCBI Taxonomy" id="158606"/>
    <lineage>
        <taxon>Eukaryota</taxon>
        <taxon>Fungi</taxon>
        <taxon>Dikarya</taxon>
        <taxon>Basidiomycota</taxon>
        <taxon>Agaricomycotina</taxon>
        <taxon>Agaricomycetes</taxon>
        <taxon>Polyporales</taxon>
        <taxon>Polyporaceae</taxon>
        <taxon>Trametes</taxon>
    </lineage>
</organism>
<reference evidence="1" key="1">
    <citation type="submission" date="2022-08" db="EMBL/GenBank/DDBJ databases">
        <title>Genome Sequence of Pycnoporus sanguineus.</title>
        <authorList>
            <person name="Buettner E."/>
        </authorList>
    </citation>
    <scope>NUCLEOTIDE SEQUENCE</scope>
    <source>
        <strain evidence="1">CG-C14</strain>
    </source>
</reference>
<proteinExistence type="predicted"/>
<sequence>MQPQARQAAVRIPSSSVTLSALGPRPQRIRQHRLRMNAAARYALKCPCSATILKSSNFFRPLPTAAPFVMPQPCLFCDSNSSDVYVGEATNSFRPGEVFRVVESIATPIEELLAESKPLDPALGRSTDSLKSINSRARATHKDARPCILLEKYLRAVLEDIKRPSFFCIAVYPTIPLDDIHVEEEKMPPSTNIHLHTSLPWPPTEKCTPECTRPCDEIHCNQWILAWSFKTERALLGRWLTPQEKRARQSLRSSMRQEHVLHGTHNSHCARSGERTGMVFGETSVAILKEQCKTRRKAWIDLCRADPTFIAKRESQYREWFQEHDAELARRRCLAQSEASTSMRSWRRQPHPASLMAGSLLSQTIPEEDANIFEERKAGTPTGAWITVDTKQIKKTSRLDAYMGGHLYRGPYPNPENRGKRSRASMKSNAPSCKSAAGSQKSTKHAKPFIKIPLSNTFSVLAF</sequence>
<evidence type="ECO:0000313" key="2">
    <source>
        <dbReference type="Proteomes" id="UP001144978"/>
    </source>
</evidence>
<comment type="caution">
    <text evidence="1">The sequence shown here is derived from an EMBL/GenBank/DDBJ whole genome shotgun (WGS) entry which is preliminary data.</text>
</comment>
<keyword evidence="2" id="KW-1185">Reference proteome</keyword>
<gene>
    <name evidence="1" type="ORF">NUW54_g384</name>
</gene>
<name>A0ACC1QD95_9APHY</name>
<protein>
    <submittedName>
        <fullName evidence="1">Uncharacterized protein</fullName>
    </submittedName>
</protein>
<evidence type="ECO:0000313" key="1">
    <source>
        <dbReference type="EMBL" id="KAJ3018256.1"/>
    </source>
</evidence>
<accession>A0ACC1QD95</accession>